<dbReference type="InterPro" id="IPR001375">
    <property type="entry name" value="Peptidase_S9_cat"/>
</dbReference>
<evidence type="ECO:0000256" key="1">
    <source>
        <dbReference type="SAM" id="MobiDB-lite"/>
    </source>
</evidence>
<dbReference type="InterPro" id="IPR050278">
    <property type="entry name" value="Serine_Prot_S9B/DPPIV"/>
</dbReference>
<dbReference type="InterPro" id="IPR002469">
    <property type="entry name" value="Peptidase_S9B_N"/>
</dbReference>
<feature type="chain" id="PRO_5022980124" evidence="2">
    <location>
        <begin position="23"/>
        <end position="985"/>
    </location>
</feature>
<dbReference type="Pfam" id="PF00149">
    <property type="entry name" value="Metallophos"/>
    <property type="match status" value="1"/>
</dbReference>
<dbReference type="KEGG" id="mff:MFFC18_42980"/>
<dbReference type="GO" id="GO:0006508">
    <property type="term" value="P:proteolysis"/>
    <property type="evidence" value="ECO:0007669"/>
    <property type="project" value="InterPro"/>
</dbReference>
<dbReference type="InterPro" id="IPR004843">
    <property type="entry name" value="Calcineurin-like_PHP"/>
</dbReference>
<dbReference type="GO" id="GO:0008239">
    <property type="term" value="F:dipeptidyl-peptidase activity"/>
    <property type="evidence" value="ECO:0007669"/>
    <property type="project" value="TreeGrafter"/>
</dbReference>
<evidence type="ECO:0000259" key="5">
    <source>
        <dbReference type="Pfam" id="PF00930"/>
    </source>
</evidence>
<feature type="domain" description="Calcineurin-like phosphoesterase" evidence="3">
    <location>
        <begin position="741"/>
        <end position="934"/>
    </location>
</feature>
<dbReference type="SUPFAM" id="SSF56300">
    <property type="entry name" value="Metallo-dependent phosphatases"/>
    <property type="match status" value="1"/>
</dbReference>
<name>A0A5B9PFP4_9BACT</name>
<gene>
    <name evidence="6" type="primary">ptpA_7</name>
    <name evidence="6" type="ORF">MFFC18_42980</name>
</gene>
<evidence type="ECO:0000259" key="4">
    <source>
        <dbReference type="Pfam" id="PF00326"/>
    </source>
</evidence>
<keyword evidence="7" id="KW-1185">Reference proteome</keyword>
<dbReference type="InterPro" id="IPR029058">
    <property type="entry name" value="AB_hydrolase_fold"/>
</dbReference>
<feature type="signal peptide" evidence="2">
    <location>
        <begin position="1"/>
        <end position="22"/>
    </location>
</feature>
<sequence length="985" mass="111135" precursor="true">MRTFLFVFLLLTSQFAVSSSHAQQMPTSWTNGTTEARLKAVYETGEFRAKGFSANWWPDSKGYSVRQRDSETGERVTVHYDVRTGEETEAKPLGRGKPSRGRLVSPDGKLKLEVRGDGLSVEDLGSGESTLLLEKDTDRAVSFRNPKWSPDGKFIAFTEADNSKVRKRSMLVPDDPSYPGVREQQFARVGEKITTLRVGIVDVNGQNQRWLPLDSPEEGFYLGTVEWAPNSNELLVERLSRFRDKREFFLASTDGELKRIFHETDPAWVVASQARNSGLTWIEDGQTFIVISEKDGWRHAWRYSRDGETSQLLTPGDYDIIEKAVVDEDGGWYYFYASPENATERYLHRVPLDRSGGLQRVTPKDQPGTHAYDFSPDAKWAFHTFSTLDTPPVTELVELAGHRVVKNLEDNRELRERAKTVFSRPAEFIQLPIDDGVVADAWMIKPTDFDETKKYPVFVYVYGEPHLQTVLNQWGAAQNHFHRVIADLGYIVVSIDNRGTPAPKGAAWRRSIAGSLGPLSTEDQAAALKELARTRPYVDLSRVGIWGWSGGGSNTLNALFRKPDDYHVGIAVVPKPQPHLYNAWFQEIYMNTREANPDGYKKSAPLNFAEGLKGKLLIVTGSGETNTHIQIIEGLVDRLIELGKQFDYMVYPNRDHGLSEGVGTVVHVRMLITRYLLEHLPPGPRSIDETDKAIGMDKAVNAADDTAVSAKELPSLTFCAAADCQYCDQPTRGKRVYRNGPKHLQACVDHCNKTEGLSYMVHLGDFIDAKFESFARLNPITRELKIPLHHVLGNHDFDVADQKKAEVAATLGLDSRYYFFRYQNWRFIALDGNDISHHGWAKDTPEYAQSQAAIKANGWDQKPNWNGAIGESQMRWLEQQLVAADAAKENVILYCHFPVWPVDEGHDLWNAEEVMSLIEPHQCVKAYINGHNHNGNYAQKNGIHYLTLKGMVENEETTFANIRLEEDVIVVKGFGAETDRTLKIR</sequence>
<dbReference type="STRING" id="980251.GCA_001642875_01273"/>
<dbReference type="Gene3D" id="3.60.21.10">
    <property type="match status" value="1"/>
</dbReference>
<keyword evidence="2" id="KW-0732">Signal</keyword>
<dbReference type="Proteomes" id="UP000322214">
    <property type="component" value="Chromosome"/>
</dbReference>
<dbReference type="SUPFAM" id="SSF53474">
    <property type="entry name" value="alpha/beta-Hydrolases"/>
    <property type="match status" value="1"/>
</dbReference>
<dbReference type="EMBL" id="CP042912">
    <property type="protein sequence ID" value="QEG24379.1"/>
    <property type="molecule type" value="Genomic_DNA"/>
</dbReference>
<dbReference type="InterPro" id="IPR029052">
    <property type="entry name" value="Metallo-depent_PP-like"/>
</dbReference>
<dbReference type="AlphaFoldDB" id="A0A5B9PFP4"/>
<protein>
    <submittedName>
        <fullName evidence="6">Prolyl tripeptidyl peptidase</fullName>
        <ecNumber evidence="6">3.4.14.12</ecNumber>
    </submittedName>
</protein>
<dbReference type="EC" id="3.4.14.12" evidence="6"/>
<dbReference type="PANTHER" id="PTHR11731:SF193">
    <property type="entry name" value="DIPEPTIDYL PEPTIDASE 9"/>
    <property type="match status" value="1"/>
</dbReference>
<dbReference type="Gene3D" id="3.40.50.1820">
    <property type="entry name" value="alpha/beta hydrolase"/>
    <property type="match status" value="1"/>
</dbReference>
<reference evidence="6 7" key="1">
    <citation type="submission" date="2019-08" db="EMBL/GenBank/DDBJ databases">
        <title>Deep-cultivation of Planctomycetes and their phenomic and genomic characterization uncovers novel biology.</title>
        <authorList>
            <person name="Wiegand S."/>
            <person name="Jogler M."/>
            <person name="Boedeker C."/>
            <person name="Pinto D."/>
            <person name="Vollmers J."/>
            <person name="Rivas-Marin E."/>
            <person name="Kohn T."/>
            <person name="Peeters S.H."/>
            <person name="Heuer A."/>
            <person name="Rast P."/>
            <person name="Oberbeckmann S."/>
            <person name="Bunk B."/>
            <person name="Jeske O."/>
            <person name="Meyerdierks A."/>
            <person name="Storesund J.E."/>
            <person name="Kallscheuer N."/>
            <person name="Luecker S."/>
            <person name="Lage O.M."/>
            <person name="Pohl T."/>
            <person name="Merkel B.J."/>
            <person name="Hornburger P."/>
            <person name="Mueller R.-W."/>
            <person name="Bruemmer F."/>
            <person name="Labrenz M."/>
            <person name="Spormann A.M."/>
            <person name="Op den Camp H."/>
            <person name="Overmann J."/>
            <person name="Amann R."/>
            <person name="Jetten M.S.M."/>
            <person name="Mascher T."/>
            <person name="Medema M.H."/>
            <person name="Devos D.P."/>
            <person name="Kaster A.-K."/>
            <person name="Ovreas L."/>
            <person name="Rohde M."/>
            <person name="Galperin M.Y."/>
            <person name="Jogler C."/>
        </authorList>
    </citation>
    <scope>NUCLEOTIDE SEQUENCE [LARGE SCALE GENOMIC DNA]</scope>
    <source>
        <strain evidence="6 7">FC18</strain>
    </source>
</reference>
<dbReference type="Pfam" id="PF00930">
    <property type="entry name" value="DPPIV_N"/>
    <property type="match status" value="1"/>
</dbReference>
<dbReference type="OrthoDB" id="211986at2"/>
<keyword evidence="6" id="KW-0378">Hydrolase</keyword>
<evidence type="ECO:0000256" key="2">
    <source>
        <dbReference type="SAM" id="SignalP"/>
    </source>
</evidence>
<dbReference type="Gene3D" id="2.140.10.30">
    <property type="entry name" value="Dipeptidylpeptidase IV, N-terminal domain"/>
    <property type="match status" value="1"/>
</dbReference>
<dbReference type="PANTHER" id="PTHR11731">
    <property type="entry name" value="PROTEASE FAMILY S9B,C DIPEPTIDYL-PEPTIDASE IV-RELATED"/>
    <property type="match status" value="1"/>
</dbReference>
<feature type="domain" description="Peptidase S9 prolyl oligopeptidase catalytic" evidence="4">
    <location>
        <begin position="484"/>
        <end position="680"/>
    </location>
</feature>
<evidence type="ECO:0000313" key="7">
    <source>
        <dbReference type="Proteomes" id="UP000322214"/>
    </source>
</evidence>
<organism evidence="6 7">
    <name type="scientific">Mariniblastus fucicola</name>
    <dbReference type="NCBI Taxonomy" id="980251"/>
    <lineage>
        <taxon>Bacteria</taxon>
        <taxon>Pseudomonadati</taxon>
        <taxon>Planctomycetota</taxon>
        <taxon>Planctomycetia</taxon>
        <taxon>Pirellulales</taxon>
        <taxon>Pirellulaceae</taxon>
        <taxon>Mariniblastus</taxon>
    </lineage>
</organism>
<feature type="domain" description="Dipeptidylpeptidase IV N-terminal" evidence="5">
    <location>
        <begin position="147"/>
        <end position="392"/>
    </location>
</feature>
<dbReference type="GO" id="GO:0008236">
    <property type="term" value="F:serine-type peptidase activity"/>
    <property type="evidence" value="ECO:0007669"/>
    <property type="project" value="InterPro"/>
</dbReference>
<dbReference type="SUPFAM" id="SSF82171">
    <property type="entry name" value="DPP6 N-terminal domain-like"/>
    <property type="match status" value="1"/>
</dbReference>
<evidence type="ECO:0000259" key="3">
    <source>
        <dbReference type="Pfam" id="PF00149"/>
    </source>
</evidence>
<evidence type="ECO:0000313" key="6">
    <source>
        <dbReference type="EMBL" id="QEG24379.1"/>
    </source>
</evidence>
<dbReference type="Pfam" id="PF00326">
    <property type="entry name" value="Peptidase_S9"/>
    <property type="match status" value="1"/>
</dbReference>
<feature type="region of interest" description="Disordered" evidence="1">
    <location>
        <begin position="85"/>
        <end position="104"/>
    </location>
</feature>
<proteinExistence type="predicted"/>
<dbReference type="RefSeq" id="WP_075084041.1">
    <property type="nucleotide sequence ID" value="NZ_CP042912.1"/>
</dbReference>
<accession>A0A5B9PFP4</accession>